<sequence>MKRFILCVSAMIGLTYSTVHALAPDDKKGKKMAGKVRLLRELPVYLAPVDTASRKEIQESEEFKPSIHVGAIVHMFASAEQSGFGGTASADSKDWNKGFSLYRARVLVGGQLSKKGSFFMETDLPSPIGVQLSNGTKNVKVAPIILDAQYEYDFSNAFQLIAGMQLVSNNRNGLQGAAGLMANDFTYFQYPYNMFGNSPLQGNFGRDLGVNARGFLLKDKLEYRLGVFTGRNLDGQAPLRIVGRVAYNFLDPEKDYYYAGTKLGTGNTFAWGAGFDTQGSYHNVGTDIFIDKKAGKAGSVTLNAAFQYMTGGTSVNSKYSFAALIPQQTVQFLELGYYFTKSRLQPWVRYENQNISSKKEQAGSELTSSFDKAKSSKVYGGGLNYFFAGNTTNLRLSYVARQYNIANSAGDFSTKAYGQLWLQVQFFIF</sequence>
<keyword evidence="3" id="KW-1185">Reference proteome</keyword>
<protein>
    <recommendedName>
        <fullName evidence="4">Porin</fullName>
    </recommendedName>
</protein>
<evidence type="ECO:0000313" key="3">
    <source>
        <dbReference type="Proteomes" id="UP000304900"/>
    </source>
</evidence>
<organism evidence="2 3">
    <name type="scientific">Dyadobacter frigoris</name>
    <dbReference type="NCBI Taxonomy" id="2576211"/>
    <lineage>
        <taxon>Bacteria</taxon>
        <taxon>Pseudomonadati</taxon>
        <taxon>Bacteroidota</taxon>
        <taxon>Cytophagia</taxon>
        <taxon>Cytophagales</taxon>
        <taxon>Spirosomataceae</taxon>
        <taxon>Dyadobacter</taxon>
    </lineage>
</organism>
<evidence type="ECO:0008006" key="4">
    <source>
        <dbReference type="Google" id="ProtNLM"/>
    </source>
</evidence>
<evidence type="ECO:0000313" key="2">
    <source>
        <dbReference type="EMBL" id="TKT89288.1"/>
    </source>
</evidence>
<comment type="caution">
    <text evidence="2">The sequence shown here is derived from an EMBL/GenBank/DDBJ whole genome shotgun (WGS) entry which is preliminary data.</text>
</comment>
<dbReference type="AlphaFoldDB" id="A0A4U6D0Q1"/>
<dbReference type="OrthoDB" id="616916at2"/>
<accession>A0A4U6D0Q1</accession>
<dbReference type="EMBL" id="SZVO01000012">
    <property type="protein sequence ID" value="TKT89288.1"/>
    <property type="molecule type" value="Genomic_DNA"/>
</dbReference>
<gene>
    <name evidence="2" type="ORF">FDK13_23305</name>
</gene>
<evidence type="ECO:0000256" key="1">
    <source>
        <dbReference type="SAM" id="SignalP"/>
    </source>
</evidence>
<feature type="signal peptide" evidence="1">
    <location>
        <begin position="1"/>
        <end position="21"/>
    </location>
</feature>
<proteinExistence type="predicted"/>
<dbReference type="Gene3D" id="2.40.160.10">
    <property type="entry name" value="Porin"/>
    <property type="match status" value="1"/>
</dbReference>
<feature type="chain" id="PRO_5020463014" description="Porin" evidence="1">
    <location>
        <begin position="22"/>
        <end position="429"/>
    </location>
</feature>
<reference evidence="2 3" key="1">
    <citation type="submission" date="2019-05" db="EMBL/GenBank/DDBJ databases">
        <title>Dyadobacter AR-3-8 sp. nov., isolated from arctic soil.</title>
        <authorList>
            <person name="Chaudhary D.K."/>
        </authorList>
    </citation>
    <scope>NUCLEOTIDE SEQUENCE [LARGE SCALE GENOMIC DNA]</scope>
    <source>
        <strain evidence="2 3">AR-3-8</strain>
    </source>
</reference>
<keyword evidence="1" id="KW-0732">Signal</keyword>
<name>A0A4U6D0Q1_9BACT</name>
<dbReference type="Proteomes" id="UP000304900">
    <property type="component" value="Unassembled WGS sequence"/>
</dbReference>
<dbReference type="RefSeq" id="WP_137342425.1">
    <property type="nucleotide sequence ID" value="NZ_BSQH01000030.1"/>
</dbReference>
<dbReference type="InterPro" id="IPR023614">
    <property type="entry name" value="Porin_dom_sf"/>
</dbReference>